<reference evidence="8" key="1">
    <citation type="journal article" date="2021" name="Nat. Commun.">
        <title>Genetic determinants of endophytism in the Arabidopsis root mycobiome.</title>
        <authorList>
            <person name="Mesny F."/>
            <person name="Miyauchi S."/>
            <person name="Thiergart T."/>
            <person name="Pickel B."/>
            <person name="Atanasova L."/>
            <person name="Karlsson M."/>
            <person name="Huettel B."/>
            <person name="Barry K.W."/>
            <person name="Haridas S."/>
            <person name="Chen C."/>
            <person name="Bauer D."/>
            <person name="Andreopoulos W."/>
            <person name="Pangilinan J."/>
            <person name="LaButti K."/>
            <person name="Riley R."/>
            <person name="Lipzen A."/>
            <person name="Clum A."/>
            <person name="Drula E."/>
            <person name="Henrissat B."/>
            <person name="Kohler A."/>
            <person name="Grigoriev I.V."/>
            <person name="Martin F.M."/>
            <person name="Hacquard S."/>
        </authorList>
    </citation>
    <scope>NUCLEOTIDE SEQUENCE</scope>
    <source>
        <strain evidence="8">MPI-CAGE-CH-0235</strain>
    </source>
</reference>
<evidence type="ECO:0000256" key="5">
    <source>
        <dbReference type="SAM" id="Phobius"/>
    </source>
</evidence>
<dbReference type="GO" id="GO:0032541">
    <property type="term" value="C:cortical endoplasmic reticulum"/>
    <property type="evidence" value="ECO:0007669"/>
    <property type="project" value="TreeGrafter"/>
</dbReference>
<proteinExistence type="predicted"/>
<dbReference type="InterPro" id="IPR049456">
    <property type="entry name" value="Anoctamin_N_fung"/>
</dbReference>
<keyword evidence="2 5" id="KW-0812">Transmembrane</keyword>
<sequence length="667" mass="76467">MSKLQGPLNNVYVIHYDFSDTSVDEAIAQFTDMCKDLTQVGLEIDVRASEQESLLVFVTAPRDVLRLAVYDLRVKDYFHSITQEHPDAAFSDCGVDGDFEAEDLLSMYHLVNWSKANGGAAITPGYGKWENVKSIFPIHNESANAALLGHMSTRLFLGSRDLDRIRDLFGVKVAFYFAYMQTYFLFLSFPALTGVYAWLCLPYYSPTYAIITLLGCTVFLEYWKIREVELCIRWNVKGVGRAKVNRFGHSEQGFTRVTYVMRQLVQLPFFLFAFLCLGVVITIVFAVEILISEVYEGTYTGYLEYLPTIALAMSLPYINSFLEDAAVALAEYENHRTQDEYNVSVSQKRFILSFIANYLPILLTAFVYVPMGDTIVPYLEGALKQILGTPAGSQLGKQSFHQDPDRLRNEMIALTVTGQLSDMFEELILPYIMERARNWYRRYQIRNAYLTSFEAVAPDDPTEKAFLSSVRRQAMLPQYEVQEDIAEMVIQFGYLALFSPVWPLISIGFVVNNWIELRSDFLKICFEHQRPHPTRTEGIGPWVSSLETLAFLGSISTGAIVHMFGTSFTEKERVGSNILTYLSEWSSWWTLPVTILVSEHVFLVLRAMVRFMLQGIGSEFIRREKENELNRRKRHWDMQVNMSKVEMEPSTLEKPRTSTMEDLLIED</sequence>
<dbReference type="Proteomes" id="UP000813444">
    <property type="component" value="Unassembled WGS sequence"/>
</dbReference>
<evidence type="ECO:0000259" key="7">
    <source>
        <dbReference type="Pfam" id="PF20877"/>
    </source>
</evidence>
<dbReference type="GO" id="GO:0016020">
    <property type="term" value="C:membrane"/>
    <property type="evidence" value="ECO:0007669"/>
    <property type="project" value="UniProtKB-SubCell"/>
</dbReference>
<evidence type="ECO:0000313" key="9">
    <source>
        <dbReference type="Proteomes" id="UP000813444"/>
    </source>
</evidence>
<feature type="transmembrane region" description="Helical" evidence="5">
    <location>
        <begin position="350"/>
        <end position="369"/>
    </location>
</feature>
<name>A0A8K0WMQ9_9HYPO</name>
<dbReference type="Pfam" id="PF04547">
    <property type="entry name" value="Anoctamin"/>
    <property type="match status" value="1"/>
</dbReference>
<dbReference type="InterPro" id="IPR007632">
    <property type="entry name" value="Anoctamin"/>
</dbReference>
<keyword evidence="4 5" id="KW-0472">Membrane</keyword>
<dbReference type="PANTHER" id="PTHR12308:SF77">
    <property type="entry name" value="MEMBRANE STRESS RESPONSE PROTEIN (IST2), PUTATIVE (AFU_ORTHOLOGUE AFUA_4G03330)-RELATED"/>
    <property type="match status" value="1"/>
</dbReference>
<dbReference type="Pfam" id="PF20877">
    <property type="entry name" value="Anoctamin_N"/>
    <property type="match status" value="1"/>
</dbReference>
<organism evidence="8 9">
    <name type="scientific">Stachybotrys elegans</name>
    <dbReference type="NCBI Taxonomy" id="80388"/>
    <lineage>
        <taxon>Eukaryota</taxon>
        <taxon>Fungi</taxon>
        <taxon>Dikarya</taxon>
        <taxon>Ascomycota</taxon>
        <taxon>Pezizomycotina</taxon>
        <taxon>Sordariomycetes</taxon>
        <taxon>Hypocreomycetidae</taxon>
        <taxon>Hypocreales</taxon>
        <taxon>Stachybotryaceae</taxon>
        <taxon>Stachybotrys</taxon>
    </lineage>
</organism>
<evidence type="ECO:0000256" key="2">
    <source>
        <dbReference type="ARBA" id="ARBA00022692"/>
    </source>
</evidence>
<dbReference type="GO" id="GO:0005254">
    <property type="term" value="F:chloride channel activity"/>
    <property type="evidence" value="ECO:0007669"/>
    <property type="project" value="TreeGrafter"/>
</dbReference>
<keyword evidence="3 5" id="KW-1133">Transmembrane helix</keyword>
<evidence type="ECO:0000259" key="6">
    <source>
        <dbReference type="Pfam" id="PF04547"/>
    </source>
</evidence>
<evidence type="ECO:0000256" key="4">
    <source>
        <dbReference type="ARBA" id="ARBA00023136"/>
    </source>
</evidence>
<dbReference type="InterPro" id="IPR049452">
    <property type="entry name" value="Anoctamin_TM"/>
</dbReference>
<dbReference type="AlphaFoldDB" id="A0A8K0WMQ9"/>
<comment type="subcellular location">
    <subcellularLocation>
        <location evidence="1">Membrane</location>
        <topology evidence="1">Multi-pass membrane protein</topology>
    </subcellularLocation>
</comment>
<feature type="transmembrane region" description="Helical" evidence="5">
    <location>
        <begin position="311"/>
        <end position="330"/>
    </location>
</feature>
<feature type="domain" description="Anoctamin transmembrane" evidence="6">
    <location>
        <begin position="165"/>
        <end position="626"/>
    </location>
</feature>
<evidence type="ECO:0000313" key="8">
    <source>
        <dbReference type="EMBL" id="KAH7311348.1"/>
    </source>
</evidence>
<protein>
    <submittedName>
        <fullName evidence="8">Calcium-activated chloride channel-domain-containing protein</fullName>
    </submittedName>
</protein>
<feature type="transmembrane region" description="Helical" evidence="5">
    <location>
        <begin position="205"/>
        <end position="223"/>
    </location>
</feature>
<evidence type="ECO:0000256" key="1">
    <source>
        <dbReference type="ARBA" id="ARBA00004141"/>
    </source>
</evidence>
<comment type="caution">
    <text evidence="8">The sequence shown here is derived from an EMBL/GenBank/DDBJ whole genome shotgun (WGS) entry which is preliminary data.</text>
</comment>
<dbReference type="PANTHER" id="PTHR12308">
    <property type="entry name" value="ANOCTAMIN"/>
    <property type="match status" value="1"/>
</dbReference>
<accession>A0A8K0WMQ9</accession>
<feature type="domain" description="Anoctamin alpha-beta plait" evidence="7">
    <location>
        <begin position="12"/>
        <end position="132"/>
    </location>
</feature>
<dbReference type="EMBL" id="JAGPNK010000011">
    <property type="protein sequence ID" value="KAH7311348.1"/>
    <property type="molecule type" value="Genomic_DNA"/>
</dbReference>
<dbReference type="OrthoDB" id="296386at2759"/>
<feature type="transmembrane region" description="Helical" evidence="5">
    <location>
        <begin position="173"/>
        <end position="199"/>
    </location>
</feature>
<feature type="transmembrane region" description="Helical" evidence="5">
    <location>
        <begin position="269"/>
        <end position="291"/>
    </location>
</feature>
<keyword evidence="9" id="KW-1185">Reference proteome</keyword>
<gene>
    <name evidence="8" type="ORF">B0I35DRAFT_452643</name>
</gene>
<evidence type="ECO:0000256" key="3">
    <source>
        <dbReference type="ARBA" id="ARBA00022989"/>
    </source>
</evidence>